<dbReference type="RefSeq" id="WP_158446069.1">
    <property type="nucleotide sequence ID" value="NZ_JAOAOS010000002.1"/>
</dbReference>
<reference evidence="2" key="1">
    <citation type="journal article" date="2019" name="Int. J. Syst. Evol. Microbiol.">
        <title>The Global Catalogue of Microorganisms (GCM) 10K type strain sequencing project: providing services to taxonomists for standard genome sequencing and annotation.</title>
        <authorList>
            <consortium name="The Broad Institute Genomics Platform"/>
            <consortium name="The Broad Institute Genome Sequencing Center for Infectious Disease"/>
            <person name="Wu L."/>
            <person name="Ma J."/>
        </authorList>
    </citation>
    <scope>NUCLEOTIDE SEQUENCE [LARGE SCALE GENOMIC DNA]</scope>
    <source>
        <strain evidence="2">CGMCC 1.15643</strain>
    </source>
</reference>
<dbReference type="Proteomes" id="UP001595976">
    <property type="component" value="Unassembled WGS sequence"/>
</dbReference>
<evidence type="ECO:0000313" key="1">
    <source>
        <dbReference type="EMBL" id="MFC5292605.1"/>
    </source>
</evidence>
<protein>
    <submittedName>
        <fullName evidence="1">Uncharacterized protein</fullName>
    </submittedName>
</protein>
<name>A0ABW0F2G4_9HYPH</name>
<accession>A0ABW0F2G4</accession>
<comment type="caution">
    <text evidence="1">The sequence shown here is derived from an EMBL/GenBank/DDBJ whole genome shotgun (WGS) entry which is preliminary data.</text>
</comment>
<proteinExistence type="predicted"/>
<sequence length="95" mass="10564">MPRYSDELEAVLACEQALRRRIAERIAEEAGAPVRGGLSPEHVAAADAAIASWQSEGEEIQDLAAFRPMGPLQELLAEHRAILERIDDMRDRRLS</sequence>
<gene>
    <name evidence="1" type="ORF">ACFPK2_06350</name>
</gene>
<organism evidence="1 2">
    <name type="scientific">Bosea minatitlanensis</name>
    <dbReference type="NCBI Taxonomy" id="128782"/>
    <lineage>
        <taxon>Bacteria</taxon>
        <taxon>Pseudomonadati</taxon>
        <taxon>Pseudomonadota</taxon>
        <taxon>Alphaproteobacteria</taxon>
        <taxon>Hyphomicrobiales</taxon>
        <taxon>Boseaceae</taxon>
        <taxon>Bosea</taxon>
    </lineage>
</organism>
<dbReference type="EMBL" id="JBHSLI010000002">
    <property type="protein sequence ID" value="MFC5292605.1"/>
    <property type="molecule type" value="Genomic_DNA"/>
</dbReference>
<evidence type="ECO:0000313" key="2">
    <source>
        <dbReference type="Proteomes" id="UP001595976"/>
    </source>
</evidence>
<keyword evidence="2" id="KW-1185">Reference proteome</keyword>